<evidence type="ECO:0000313" key="8">
    <source>
        <dbReference type="Proteomes" id="UP000027265"/>
    </source>
</evidence>
<feature type="domain" description="PHD-type" evidence="6">
    <location>
        <begin position="212"/>
        <end position="263"/>
    </location>
</feature>
<feature type="region of interest" description="Disordered" evidence="5">
    <location>
        <begin position="358"/>
        <end position="377"/>
    </location>
</feature>
<dbReference type="PANTHER" id="PTHR47636">
    <property type="entry name" value="TRANSCRIPTIONAL REGULATORY PROTEIN RCO1"/>
    <property type="match status" value="1"/>
</dbReference>
<feature type="region of interest" description="Disordered" evidence="5">
    <location>
        <begin position="45"/>
        <end position="193"/>
    </location>
</feature>
<dbReference type="InterPro" id="IPR001965">
    <property type="entry name" value="Znf_PHD"/>
</dbReference>
<dbReference type="GO" id="GO:0032221">
    <property type="term" value="C:Rpd3S complex"/>
    <property type="evidence" value="ECO:0007669"/>
    <property type="project" value="TreeGrafter"/>
</dbReference>
<dbReference type="STRING" id="933084.A0A067QDA9"/>
<evidence type="ECO:0000256" key="2">
    <source>
        <dbReference type="ARBA" id="ARBA00022771"/>
    </source>
</evidence>
<dbReference type="CDD" id="cd15534">
    <property type="entry name" value="PHD2_PHF12_Rco1"/>
    <property type="match status" value="1"/>
</dbReference>
<feature type="compositionally biased region" description="Basic and acidic residues" evidence="5">
    <location>
        <begin position="174"/>
        <end position="193"/>
    </location>
</feature>
<feature type="compositionally biased region" description="Polar residues" evidence="5">
    <location>
        <begin position="98"/>
        <end position="119"/>
    </location>
</feature>
<dbReference type="SUPFAM" id="SSF57903">
    <property type="entry name" value="FYVE/PHD zinc finger"/>
    <property type="match status" value="2"/>
</dbReference>
<dbReference type="PANTHER" id="PTHR47636:SF1">
    <property type="entry name" value="TRANSCRIPTIONAL REGULATORY PROTEIN RCO1"/>
    <property type="match status" value="1"/>
</dbReference>
<dbReference type="FunCoup" id="A0A067QDA9">
    <property type="interactions" value="7"/>
</dbReference>
<accession>A0A067QDA9</accession>
<feature type="compositionally biased region" description="Polar residues" evidence="5">
    <location>
        <begin position="151"/>
        <end position="169"/>
    </location>
</feature>
<dbReference type="InterPro" id="IPR019786">
    <property type="entry name" value="Zinc_finger_PHD-type_CS"/>
</dbReference>
<evidence type="ECO:0000256" key="3">
    <source>
        <dbReference type="ARBA" id="ARBA00022833"/>
    </source>
</evidence>
<keyword evidence="3" id="KW-0862">Zinc</keyword>
<dbReference type="InParanoid" id="A0A067QDA9"/>
<dbReference type="SMART" id="SM00249">
    <property type="entry name" value="PHD"/>
    <property type="match status" value="2"/>
</dbReference>
<dbReference type="OrthoDB" id="5876363at2759"/>
<proteinExistence type="predicted"/>
<dbReference type="EMBL" id="KL197713">
    <property type="protein sequence ID" value="KDQ60591.1"/>
    <property type="molecule type" value="Genomic_DNA"/>
</dbReference>
<dbReference type="InterPro" id="IPR013083">
    <property type="entry name" value="Znf_RING/FYVE/PHD"/>
</dbReference>
<keyword evidence="1" id="KW-0479">Metal-binding</keyword>
<dbReference type="HOGENOM" id="CLU_020927_0_0_1"/>
<gene>
    <name evidence="7" type="ORF">JAAARDRAFT_124356</name>
</gene>
<dbReference type="GO" id="GO:0008270">
    <property type="term" value="F:zinc ion binding"/>
    <property type="evidence" value="ECO:0007669"/>
    <property type="project" value="UniProtKB-KW"/>
</dbReference>
<dbReference type="Gene3D" id="3.30.40.10">
    <property type="entry name" value="Zinc/RING finger domain, C3HC4 (zinc finger)"/>
    <property type="match status" value="2"/>
</dbReference>
<evidence type="ECO:0000256" key="5">
    <source>
        <dbReference type="SAM" id="MobiDB-lite"/>
    </source>
</evidence>
<evidence type="ECO:0000313" key="7">
    <source>
        <dbReference type="EMBL" id="KDQ60591.1"/>
    </source>
</evidence>
<dbReference type="GO" id="GO:0006357">
    <property type="term" value="P:regulation of transcription by RNA polymerase II"/>
    <property type="evidence" value="ECO:0007669"/>
    <property type="project" value="TreeGrafter"/>
</dbReference>
<dbReference type="InterPro" id="IPR011011">
    <property type="entry name" value="Znf_FYVE_PHD"/>
</dbReference>
<dbReference type="InterPro" id="IPR052819">
    <property type="entry name" value="Chromatin_regulatory_protein"/>
</dbReference>
<evidence type="ECO:0000256" key="1">
    <source>
        <dbReference type="ARBA" id="ARBA00022723"/>
    </source>
</evidence>
<name>A0A067QDA9_9AGAM</name>
<reference evidence="8" key="1">
    <citation type="journal article" date="2014" name="Proc. Natl. Acad. Sci. U.S.A.">
        <title>Extensive sampling of basidiomycete genomes demonstrates inadequacy of the white-rot/brown-rot paradigm for wood decay fungi.</title>
        <authorList>
            <person name="Riley R."/>
            <person name="Salamov A.A."/>
            <person name="Brown D.W."/>
            <person name="Nagy L.G."/>
            <person name="Floudas D."/>
            <person name="Held B.W."/>
            <person name="Levasseur A."/>
            <person name="Lombard V."/>
            <person name="Morin E."/>
            <person name="Otillar R."/>
            <person name="Lindquist E.A."/>
            <person name="Sun H."/>
            <person name="LaButti K.M."/>
            <person name="Schmutz J."/>
            <person name="Jabbour D."/>
            <person name="Luo H."/>
            <person name="Baker S.E."/>
            <person name="Pisabarro A.G."/>
            <person name="Walton J.D."/>
            <person name="Blanchette R.A."/>
            <person name="Henrissat B."/>
            <person name="Martin F."/>
            <person name="Cullen D."/>
            <person name="Hibbett D.S."/>
            <person name="Grigoriev I.V."/>
        </authorList>
    </citation>
    <scope>NUCLEOTIDE SEQUENCE [LARGE SCALE GENOMIC DNA]</scope>
    <source>
        <strain evidence="8">MUCL 33604</strain>
    </source>
</reference>
<dbReference type="InterPro" id="IPR019787">
    <property type="entry name" value="Znf_PHD-finger"/>
</dbReference>
<evidence type="ECO:0000259" key="6">
    <source>
        <dbReference type="PROSITE" id="PS50016"/>
    </source>
</evidence>
<organism evidence="7 8">
    <name type="scientific">Jaapia argillacea MUCL 33604</name>
    <dbReference type="NCBI Taxonomy" id="933084"/>
    <lineage>
        <taxon>Eukaryota</taxon>
        <taxon>Fungi</taxon>
        <taxon>Dikarya</taxon>
        <taxon>Basidiomycota</taxon>
        <taxon>Agaricomycotina</taxon>
        <taxon>Agaricomycetes</taxon>
        <taxon>Agaricomycetidae</taxon>
        <taxon>Jaapiales</taxon>
        <taxon>Jaapiaceae</taxon>
        <taxon>Jaapia</taxon>
    </lineage>
</organism>
<evidence type="ECO:0000256" key="4">
    <source>
        <dbReference type="PROSITE-ProRule" id="PRU00146"/>
    </source>
</evidence>
<dbReference type="PROSITE" id="PS50016">
    <property type="entry name" value="ZF_PHD_2"/>
    <property type="match status" value="1"/>
</dbReference>
<dbReference type="Pfam" id="PF00628">
    <property type="entry name" value="PHD"/>
    <property type="match status" value="2"/>
</dbReference>
<dbReference type="PROSITE" id="PS01359">
    <property type="entry name" value="ZF_PHD_1"/>
    <property type="match status" value="1"/>
</dbReference>
<dbReference type="Proteomes" id="UP000027265">
    <property type="component" value="Unassembled WGS sequence"/>
</dbReference>
<keyword evidence="8" id="KW-1185">Reference proteome</keyword>
<dbReference type="AlphaFoldDB" id="A0A067QDA9"/>
<keyword evidence="2 4" id="KW-0863">Zinc-finger</keyword>
<protein>
    <recommendedName>
        <fullName evidence="6">PHD-type domain-containing protein</fullName>
    </recommendedName>
</protein>
<sequence length="560" mass="61262">MASTASVPAYLLPGVPVVQPPHLEGDAALATEILPGPPSLLAIQQAASGAHRRDPKKPSVSYLPVSDPGTTYSGHMVASTGALEAEGPRRKRARVDKSSGTNRAQRASARNVNNSSLSDVSPPVDATASSPPPTLDSDPFPMSIDLDKPSLSRSNSSTNMEDASISVNGRSKRARTDKGKGKEQDTGSSKVKDEPFAVALPQAESSSLLPNQDHCSACRCYGALIYCDGCPRAFHLWCLDPPLESGDLPAGETTWFCPNCTVRQNPPAKPPSSLLSPLIHLAQTTAPVEFQLPDDIRGFFKDVASGPRGNYVDSSEIKPPRLNRHGQLEDREPFRLKDRNGAPVLCFRCGKSALPHEESTLVSSGKRPRRTSTRSSKPETWESIISCDYCHLHWHLDCLDPPVAVMPPFGKKWMCPNHADQILQPKRRIPKQNVAPIDITKANQFNNGNIEIVQSEPASSVHKVAVDEVMINGRRYRVPERVVVLDFWSKVGREGNIKRRELDVPSGMSSPLTSLSDLDMDEEVPPLPPSRLYNAEDVRMAQVRSISHCIWHRPFTISVF</sequence>